<dbReference type="RefSeq" id="WP_178300386.1">
    <property type="nucleotide sequence ID" value="NZ_BMFL01000006.1"/>
</dbReference>
<organism evidence="1 2">
    <name type="scientific">Chishuiella changwenlii</name>
    <dbReference type="NCBI Taxonomy" id="1434701"/>
    <lineage>
        <taxon>Bacteria</taxon>
        <taxon>Pseudomonadati</taxon>
        <taxon>Bacteroidota</taxon>
        <taxon>Flavobacteriia</taxon>
        <taxon>Flavobacteriales</taxon>
        <taxon>Weeksellaceae</taxon>
        <taxon>Chishuiella</taxon>
    </lineage>
</organism>
<dbReference type="EMBL" id="BMFL01000006">
    <property type="protein sequence ID" value="GGE95468.1"/>
    <property type="molecule type" value="Genomic_DNA"/>
</dbReference>
<sequence>MCKIIRSQEQVNVEGGWIGPAFLVAAWENVGDIREALTDGYRGTTRY</sequence>
<evidence type="ECO:0000313" key="1">
    <source>
        <dbReference type="EMBL" id="GGE95468.1"/>
    </source>
</evidence>
<protein>
    <submittedName>
        <fullName evidence="1">Uncharacterized protein</fullName>
    </submittedName>
</protein>
<comment type="caution">
    <text evidence="1">The sequence shown here is derived from an EMBL/GenBank/DDBJ whole genome shotgun (WGS) entry which is preliminary data.</text>
</comment>
<dbReference type="Proteomes" id="UP000650994">
    <property type="component" value="Unassembled WGS sequence"/>
</dbReference>
<name>A0ABQ1TJL0_9FLAO</name>
<reference evidence="2" key="1">
    <citation type="journal article" date="2019" name="Int. J. Syst. Evol. Microbiol.">
        <title>The Global Catalogue of Microorganisms (GCM) 10K type strain sequencing project: providing services to taxonomists for standard genome sequencing and annotation.</title>
        <authorList>
            <consortium name="The Broad Institute Genomics Platform"/>
            <consortium name="The Broad Institute Genome Sequencing Center for Infectious Disease"/>
            <person name="Wu L."/>
            <person name="Ma J."/>
        </authorList>
    </citation>
    <scope>NUCLEOTIDE SEQUENCE [LARGE SCALE GENOMIC DNA]</scope>
    <source>
        <strain evidence="2">CGMCC 1.12707</strain>
    </source>
</reference>
<proteinExistence type="predicted"/>
<accession>A0ABQ1TJL0</accession>
<keyword evidence="2" id="KW-1185">Reference proteome</keyword>
<gene>
    <name evidence="1" type="ORF">GCM10010984_11240</name>
</gene>
<evidence type="ECO:0000313" key="2">
    <source>
        <dbReference type="Proteomes" id="UP000650994"/>
    </source>
</evidence>